<keyword evidence="2" id="KW-0645">Protease</keyword>
<accession>A0A2X1N0Y2</accession>
<dbReference type="AlphaFoldDB" id="A0A2X1N0Y2"/>
<keyword evidence="2" id="KW-0378">Hydrolase</keyword>
<gene>
    <name evidence="2" type="primary">ybeY_1</name>
    <name evidence="2" type="ORF">NCTC9073_02636</name>
</gene>
<proteinExistence type="predicted"/>
<evidence type="ECO:0000256" key="1">
    <source>
        <dbReference type="SAM" id="MobiDB-lite"/>
    </source>
</evidence>
<name>A0A2X1N0Y2_ECOLX</name>
<evidence type="ECO:0000313" key="2">
    <source>
        <dbReference type="EMBL" id="SPX11303.1"/>
    </source>
</evidence>
<dbReference type="Proteomes" id="UP000250780">
    <property type="component" value="Unassembled WGS sequence"/>
</dbReference>
<reference evidence="2 3" key="1">
    <citation type="submission" date="2018-06" db="EMBL/GenBank/DDBJ databases">
        <authorList>
            <consortium name="Pathogen Informatics"/>
            <person name="Doyle S."/>
        </authorList>
    </citation>
    <scope>NUCLEOTIDE SEQUENCE [LARGE SCALE GENOMIC DNA]</scope>
    <source>
        <strain evidence="2 3">NCTC9073</strain>
    </source>
</reference>
<keyword evidence="2" id="KW-0482">Metalloprotease</keyword>
<dbReference type="GO" id="GO:0006508">
    <property type="term" value="P:proteolysis"/>
    <property type="evidence" value="ECO:0007669"/>
    <property type="project" value="UniProtKB-KW"/>
</dbReference>
<evidence type="ECO:0000313" key="3">
    <source>
        <dbReference type="Proteomes" id="UP000250780"/>
    </source>
</evidence>
<organism evidence="2 3">
    <name type="scientific">Escherichia coli</name>
    <dbReference type="NCBI Taxonomy" id="562"/>
    <lineage>
        <taxon>Bacteria</taxon>
        <taxon>Pseudomonadati</taxon>
        <taxon>Pseudomonadota</taxon>
        <taxon>Gammaproteobacteria</taxon>
        <taxon>Enterobacterales</taxon>
        <taxon>Enterobacteriaceae</taxon>
        <taxon>Escherichia</taxon>
    </lineage>
</organism>
<feature type="region of interest" description="Disordered" evidence="1">
    <location>
        <begin position="35"/>
        <end position="60"/>
    </location>
</feature>
<sequence length="60" mass="6734">MSQVILDLQLACEDNSGLPEESQFQTWLNAVIPPVSGRIGSDDSRGRYRRKPQSESDLSR</sequence>
<feature type="compositionally biased region" description="Basic and acidic residues" evidence="1">
    <location>
        <begin position="40"/>
        <end position="60"/>
    </location>
</feature>
<dbReference type="EMBL" id="UASD01000008">
    <property type="protein sequence ID" value="SPX11303.1"/>
    <property type="molecule type" value="Genomic_DNA"/>
</dbReference>
<protein>
    <submittedName>
        <fullName evidence="2">Metalloprotease</fullName>
    </submittedName>
</protein>
<dbReference type="GO" id="GO:0008237">
    <property type="term" value="F:metallopeptidase activity"/>
    <property type="evidence" value="ECO:0007669"/>
    <property type="project" value="UniProtKB-KW"/>
</dbReference>